<dbReference type="GO" id="GO:0008173">
    <property type="term" value="F:RNA methyltransferase activity"/>
    <property type="evidence" value="ECO:0007669"/>
    <property type="project" value="UniProtKB-UniRule"/>
</dbReference>
<feature type="domain" description="PLAT" evidence="9">
    <location>
        <begin position="95"/>
        <end position="218"/>
    </location>
</feature>
<evidence type="ECO:0000256" key="8">
    <source>
        <dbReference type="SAM" id="MobiDB-lite"/>
    </source>
</evidence>
<evidence type="ECO:0000256" key="5">
    <source>
        <dbReference type="PROSITE-ProRule" id="PRU00152"/>
    </source>
</evidence>
<evidence type="ECO:0000256" key="2">
    <source>
        <dbReference type="ARBA" id="ARBA00022603"/>
    </source>
</evidence>
<dbReference type="GO" id="GO:0032259">
    <property type="term" value="P:methylation"/>
    <property type="evidence" value="ECO:0007669"/>
    <property type="project" value="UniProtKB-KW"/>
</dbReference>
<feature type="region of interest" description="Disordered" evidence="8">
    <location>
        <begin position="1"/>
        <end position="21"/>
    </location>
</feature>
<dbReference type="EC" id="2.1.1.-" evidence="7"/>
<comment type="caution">
    <text evidence="5">Lacks conserved residue(s) required for the propagation of feature annotation.</text>
</comment>
<sequence>MASRNNPPTHGNYHGYYNKRPSTSDQRLALVPRGLFEGKRVLDVGCNEGIVTCEIGETLGAIRVIGVDIDDTLVRAAWKHRRSVWTQQGPPPPISSVHSTIETNGTGSSPSDRRKRRRISQSEPDVGDEGAAPDMSAGPADYFPASFEHMFGPLPIPDVASHGNAADSFPHNVSFRTADWVNNEIPEDDEGYDVVVAFSISKWIHLNGGDEGLLVFFRRVHDVLRPGGTFILEPQEWETYGKAKRMDPRLKANAKTLKLRPDQFETELRKLGFGQGQHLGTAGEGGFRRSIDLYVKQ</sequence>
<dbReference type="InterPro" id="IPR024160">
    <property type="entry name" value="BIN3_SAM-bd_dom"/>
</dbReference>
<evidence type="ECO:0000256" key="3">
    <source>
        <dbReference type="ARBA" id="ARBA00022679"/>
    </source>
</evidence>
<dbReference type="GO" id="GO:0017069">
    <property type="term" value="F:snRNA binding"/>
    <property type="evidence" value="ECO:0007669"/>
    <property type="project" value="TreeGrafter"/>
</dbReference>
<dbReference type="InterPro" id="IPR039772">
    <property type="entry name" value="Bin3-like"/>
</dbReference>
<keyword evidence="12" id="KW-1185">Reference proteome</keyword>
<evidence type="ECO:0000256" key="4">
    <source>
        <dbReference type="ARBA" id="ARBA00022691"/>
    </source>
</evidence>
<evidence type="ECO:0000256" key="1">
    <source>
        <dbReference type="ARBA" id="ARBA00008361"/>
    </source>
</evidence>
<dbReference type="OrthoDB" id="540004at2759"/>
<keyword evidence="2 7" id="KW-0489">Methyltransferase</keyword>
<dbReference type="SUPFAM" id="SSF53335">
    <property type="entry name" value="S-adenosyl-L-methionine-dependent methyltransferases"/>
    <property type="match status" value="1"/>
</dbReference>
<dbReference type="InterPro" id="IPR001024">
    <property type="entry name" value="PLAT/LH2_dom"/>
</dbReference>
<dbReference type="InterPro" id="IPR010675">
    <property type="entry name" value="Bin3_C"/>
</dbReference>
<evidence type="ECO:0000259" key="10">
    <source>
        <dbReference type="PROSITE" id="PS51515"/>
    </source>
</evidence>
<dbReference type="GO" id="GO:0008171">
    <property type="term" value="F:O-methyltransferase activity"/>
    <property type="evidence" value="ECO:0007669"/>
    <property type="project" value="UniProtKB-UniRule"/>
</dbReference>
<dbReference type="STRING" id="1328759.A0A5C2STN1"/>
<comment type="similarity">
    <text evidence="1 7">Belongs to the methyltransferase superfamily.</text>
</comment>
<dbReference type="PANTHER" id="PTHR12315">
    <property type="entry name" value="BICOID-INTERACTING PROTEIN RELATED"/>
    <property type="match status" value="1"/>
</dbReference>
<evidence type="ECO:0000259" key="9">
    <source>
        <dbReference type="PROSITE" id="PS50095"/>
    </source>
</evidence>
<evidence type="ECO:0000313" key="11">
    <source>
        <dbReference type="EMBL" id="RPD66748.1"/>
    </source>
</evidence>
<gene>
    <name evidence="11" type="ORF">L227DRAFT_2804</name>
</gene>
<keyword evidence="3 7" id="KW-0808">Transferase</keyword>
<proteinExistence type="inferred from homology"/>
<feature type="compositionally biased region" description="Polar residues" evidence="8">
    <location>
        <begin position="96"/>
        <end position="110"/>
    </location>
</feature>
<feature type="domain" description="Bin3-type SAM" evidence="10">
    <location>
        <begin position="25"/>
        <end position="297"/>
    </location>
</feature>
<protein>
    <recommendedName>
        <fullName evidence="7">RNA methyltransferase</fullName>
        <ecNumber evidence="7">2.1.1.-</ecNumber>
    </recommendedName>
</protein>
<dbReference type="Pfam" id="PF06859">
    <property type="entry name" value="Bin3"/>
    <property type="match status" value="1"/>
</dbReference>
<evidence type="ECO:0000256" key="6">
    <source>
        <dbReference type="PROSITE-ProRule" id="PRU00848"/>
    </source>
</evidence>
<dbReference type="PROSITE" id="PS50095">
    <property type="entry name" value="PLAT"/>
    <property type="match status" value="1"/>
</dbReference>
<evidence type="ECO:0000313" key="12">
    <source>
        <dbReference type="Proteomes" id="UP000313359"/>
    </source>
</evidence>
<feature type="region of interest" description="Disordered" evidence="8">
    <location>
        <begin position="82"/>
        <end position="139"/>
    </location>
</feature>
<keyword evidence="4 6" id="KW-0949">S-adenosyl-L-methionine</keyword>
<dbReference type="PANTHER" id="PTHR12315:SF0">
    <property type="entry name" value="7SK SNRNA METHYLPHOSPHATE CAPPING ENZYME"/>
    <property type="match status" value="1"/>
</dbReference>
<dbReference type="InterPro" id="IPR029063">
    <property type="entry name" value="SAM-dependent_MTases_sf"/>
</dbReference>
<dbReference type="EMBL" id="ML122250">
    <property type="protein sequence ID" value="RPD66748.1"/>
    <property type="molecule type" value="Genomic_DNA"/>
</dbReference>
<dbReference type="GO" id="GO:0040031">
    <property type="term" value="P:snRNA modification"/>
    <property type="evidence" value="ECO:0007669"/>
    <property type="project" value="TreeGrafter"/>
</dbReference>
<accession>A0A5C2STN1</accession>
<dbReference type="CDD" id="cd02440">
    <property type="entry name" value="AdoMet_MTases"/>
    <property type="match status" value="2"/>
</dbReference>
<dbReference type="PROSITE" id="PS51515">
    <property type="entry name" value="BIN3_SAM"/>
    <property type="match status" value="1"/>
</dbReference>
<organism evidence="11 12">
    <name type="scientific">Lentinus tigrinus ALCF2SS1-6</name>
    <dbReference type="NCBI Taxonomy" id="1328759"/>
    <lineage>
        <taxon>Eukaryota</taxon>
        <taxon>Fungi</taxon>
        <taxon>Dikarya</taxon>
        <taxon>Basidiomycota</taxon>
        <taxon>Agaricomycotina</taxon>
        <taxon>Agaricomycetes</taxon>
        <taxon>Polyporales</taxon>
        <taxon>Polyporaceae</taxon>
        <taxon>Lentinus</taxon>
    </lineage>
</organism>
<reference evidence="11" key="1">
    <citation type="journal article" date="2018" name="Genome Biol. Evol.">
        <title>Genomics and development of Lentinus tigrinus, a white-rot wood-decaying mushroom with dimorphic fruiting bodies.</title>
        <authorList>
            <person name="Wu B."/>
            <person name="Xu Z."/>
            <person name="Knudson A."/>
            <person name="Carlson A."/>
            <person name="Chen N."/>
            <person name="Kovaka S."/>
            <person name="LaButti K."/>
            <person name="Lipzen A."/>
            <person name="Pennachio C."/>
            <person name="Riley R."/>
            <person name="Schakwitz W."/>
            <person name="Umezawa K."/>
            <person name="Ohm R.A."/>
            <person name="Grigoriev I.V."/>
            <person name="Nagy L.G."/>
            <person name="Gibbons J."/>
            <person name="Hibbett D."/>
        </authorList>
    </citation>
    <scope>NUCLEOTIDE SEQUENCE [LARGE SCALE GENOMIC DNA]</scope>
    <source>
        <strain evidence="11">ALCF2SS1-6</strain>
    </source>
</reference>
<dbReference type="AlphaFoldDB" id="A0A5C2STN1"/>
<dbReference type="Gene3D" id="3.40.50.150">
    <property type="entry name" value="Vaccinia Virus protein VP39"/>
    <property type="match status" value="1"/>
</dbReference>
<dbReference type="Proteomes" id="UP000313359">
    <property type="component" value="Unassembled WGS sequence"/>
</dbReference>
<evidence type="ECO:0000256" key="7">
    <source>
        <dbReference type="RuleBase" id="RU367087"/>
    </source>
</evidence>
<name>A0A5C2STN1_9APHY</name>